<evidence type="ECO:0000256" key="1">
    <source>
        <dbReference type="ARBA" id="ARBA00004141"/>
    </source>
</evidence>
<dbReference type="Proteomes" id="UP000799424">
    <property type="component" value="Unassembled WGS sequence"/>
</dbReference>
<feature type="domain" description="Rhodopsin" evidence="8">
    <location>
        <begin position="2"/>
        <end position="113"/>
    </location>
</feature>
<name>A0A6A7AER0_9PLEO</name>
<feature type="region of interest" description="Disordered" evidence="6">
    <location>
        <begin position="132"/>
        <end position="173"/>
    </location>
</feature>
<evidence type="ECO:0000313" key="10">
    <source>
        <dbReference type="Proteomes" id="UP000799424"/>
    </source>
</evidence>
<dbReference type="PANTHER" id="PTHR33048:SF123">
    <property type="entry name" value="INTEGRAL MEMBRANE PROTEIN"/>
    <property type="match status" value="1"/>
</dbReference>
<evidence type="ECO:0000256" key="7">
    <source>
        <dbReference type="SAM" id="Phobius"/>
    </source>
</evidence>
<comment type="similarity">
    <text evidence="5">Belongs to the SAT4 family.</text>
</comment>
<feature type="compositionally biased region" description="Polar residues" evidence="6">
    <location>
        <begin position="156"/>
        <end position="173"/>
    </location>
</feature>
<keyword evidence="4 7" id="KW-0472">Membrane</keyword>
<feature type="transmembrane region" description="Helical" evidence="7">
    <location>
        <begin position="45"/>
        <end position="71"/>
    </location>
</feature>
<dbReference type="PANTHER" id="PTHR33048">
    <property type="entry name" value="PTH11-LIKE INTEGRAL MEMBRANE PROTEIN (AFU_ORTHOLOGUE AFUA_5G11245)"/>
    <property type="match status" value="1"/>
</dbReference>
<comment type="subcellular location">
    <subcellularLocation>
        <location evidence="1">Membrane</location>
        <topology evidence="1">Multi-pass membrane protein</topology>
    </subcellularLocation>
</comment>
<keyword evidence="2 7" id="KW-0812">Transmembrane</keyword>
<proteinExistence type="inferred from homology"/>
<sequence>DYCINQNIFYYWAAAVNIANDILIALIPIPELWKLNFSVRKKVLLSAVFGVGFMPIWANCSTIIVSCLRVQSLNQYANTTNPTYDTLSSGTWSVVELNVGVFCVCMPAFRRFLGHTMSSCFGSKKEDSVPVQDAARTSSHIGGSGGKRGIHKKSTLPDSFSNTGGSMFGGTTTKTIDTRVESLKVDEDELQLVELSRSGHSVAESTESGQPGNESLYKQQNGNTIPRVW</sequence>
<protein>
    <recommendedName>
        <fullName evidence="8">Rhodopsin domain-containing protein</fullName>
    </recommendedName>
</protein>
<keyword evidence="3 7" id="KW-1133">Transmembrane helix</keyword>
<evidence type="ECO:0000256" key="6">
    <source>
        <dbReference type="SAM" id="MobiDB-lite"/>
    </source>
</evidence>
<dbReference type="Pfam" id="PF20684">
    <property type="entry name" value="Fung_rhodopsin"/>
    <property type="match status" value="1"/>
</dbReference>
<dbReference type="GO" id="GO:0016020">
    <property type="term" value="C:membrane"/>
    <property type="evidence" value="ECO:0007669"/>
    <property type="project" value="UniProtKB-SubCell"/>
</dbReference>
<gene>
    <name evidence="9" type="ORF">CC86DRAFT_431686</name>
</gene>
<evidence type="ECO:0000256" key="2">
    <source>
        <dbReference type="ARBA" id="ARBA00022692"/>
    </source>
</evidence>
<organism evidence="9 10">
    <name type="scientific">Ophiobolus disseminans</name>
    <dbReference type="NCBI Taxonomy" id="1469910"/>
    <lineage>
        <taxon>Eukaryota</taxon>
        <taxon>Fungi</taxon>
        <taxon>Dikarya</taxon>
        <taxon>Ascomycota</taxon>
        <taxon>Pezizomycotina</taxon>
        <taxon>Dothideomycetes</taxon>
        <taxon>Pleosporomycetidae</taxon>
        <taxon>Pleosporales</taxon>
        <taxon>Pleosporineae</taxon>
        <taxon>Phaeosphaeriaceae</taxon>
        <taxon>Ophiobolus</taxon>
    </lineage>
</organism>
<dbReference type="AlphaFoldDB" id="A0A6A7AER0"/>
<reference evidence="9" key="1">
    <citation type="journal article" date="2020" name="Stud. Mycol.">
        <title>101 Dothideomycetes genomes: a test case for predicting lifestyles and emergence of pathogens.</title>
        <authorList>
            <person name="Haridas S."/>
            <person name="Albert R."/>
            <person name="Binder M."/>
            <person name="Bloem J."/>
            <person name="Labutti K."/>
            <person name="Salamov A."/>
            <person name="Andreopoulos B."/>
            <person name="Baker S."/>
            <person name="Barry K."/>
            <person name="Bills G."/>
            <person name="Bluhm B."/>
            <person name="Cannon C."/>
            <person name="Castanera R."/>
            <person name="Culley D."/>
            <person name="Daum C."/>
            <person name="Ezra D."/>
            <person name="Gonzalez J."/>
            <person name="Henrissat B."/>
            <person name="Kuo A."/>
            <person name="Liang C."/>
            <person name="Lipzen A."/>
            <person name="Lutzoni F."/>
            <person name="Magnuson J."/>
            <person name="Mondo S."/>
            <person name="Nolan M."/>
            <person name="Ohm R."/>
            <person name="Pangilinan J."/>
            <person name="Park H.-J."/>
            <person name="Ramirez L."/>
            <person name="Alfaro M."/>
            <person name="Sun H."/>
            <person name="Tritt A."/>
            <person name="Yoshinaga Y."/>
            <person name="Zwiers L.-H."/>
            <person name="Turgeon B."/>
            <person name="Goodwin S."/>
            <person name="Spatafora J."/>
            <person name="Crous P."/>
            <person name="Grigoriev I."/>
        </authorList>
    </citation>
    <scope>NUCLEOTIDE SEQUENCE</scope>
    <source>
        <strain evidence="9">CBS 113818</strain>
    </source>
</reference>
<dbReference type="OrthoDB" id="2496787at2759"/>
<feature type="region of interest" description="Disordered" evidence="6">
    <location>
        <begin position="195"/>
        <end position="229"/>
    </location>
</feature>
<feature type="non-terminal residue" evidence="9">
    <location>
        <position position="1"/>
    </location>
</feature>
<evidence type="ECO:0000259" key="8">
    <source>
        <dbReference type="Pfam" id="PF20684"/>
    </source>
</evidence>
<dbReference type="EMBL" id="MU006218">
    <property type="protein sequence ID" value="KAF2831752.1"/>
    <property type="molecule type" value="Genomic_DNA"/>
</dbReference>
<evidence type="ECO:0000256" key="5">
    <source>
        <dbReference type="ARBA" id="ARBA00038359"/>
    </source>
</evidence>
<keyword evidence="10" id="KW-1185">Reference proteome</keyword>
<evidence type="ECO:0000313" key="9">
    <source>
        <dbReference type="EMBL" id="KAF2831752.1"/>
    </source>
</evidence>
<feature type="compositionally biased region" description="Polar residues" evidence="6">
    <location>
        <begin position="203"/>
        <end position="229"/>
    </location>
</feature>
<evidence type="ECO:0000256" key="4">
    <source>
        <dbReference type="ARBA" id="ARBA00023136"/>
    </source>
</evidence>
<feature type="transmembrane region" description="Helical" evidence="7">
    <location>
        <begin position="12"/>
        <end position="33"/>
    </location>
</feature>
<accession>A0A6A7AER0</accession>
<dbReference type="InterPro" id="IPR052337">
    <property type="entry name" value="SAT4-like"/>
</dbReference>
<dbReference type="InterPro" id="IPR049326">
    <property type="entry name" value="Rhodopsin_dom_fungi"/>
</dbReference>
<evidence type="ECO:0000256" key="3">
    <source>
        <dbReference type="ARBA" id="ARBA00022989"/>
    </source>
</evidence>